<organism evidence="1">
    <name type="scientific">marine metagenome</name>
    <dbReference type="NCBI Taxonomy" id="408172"/>
    <lineage>
        <taxon>unclassified sequences</taxon>
        <taxon>metagenomes</taxon>
        <taxon>ecological metagenomes</taxon>
    </lineage>
</organism>
<protein>
    <submittedName>
        <fullName evidence="1">Uncharacterized protein</fullName>
    </submittedName>
</protein>
<dbReference type="EMBL" id="UINC01088163">
    <property type="protein sequence ID" value="SVC38154.1"/>
    <property type="molecule type" value="Genomic_DNA"/>
</dbReference>
<gene>
    <name evidence="1" type="ORF">METZ01_LOCUS291008</name>
</gene>
<sequence length="33" mass="3783">MCDVCSELNVNAYLADNWAQQYESKERTSPGFL</sequence>
<accession>A0A382LMW4</accession>
<name>A0A382LMW4_9ZZZZ</name>
<feature type="non-terminal residue" evidence="1">
    <location>
        <position position="33"/>
    </location>
</feature>
<dbReference type="AlphaFoldDB" id="A0A382LMW4"/>
<evidence type="ECO:0000313" key="1">
    <source>
        <dbReference type="EMBL" id="SVC38154.1"/>
    </source>
</evidence>
<proteinExistence type="predicted"/>
<reference evidence="1" key="1">
    <citation type="submission" date="2018-05" db="EMBL/GenBank/DDBJ databases">
        <authorList>
            <person name="Lanie J.A."/>
            <person name="Ng W.-L."/>
            <person name="Kazmierczak K.M."/>
            <person name="Andrzejewski T.M."/>
            <person name="Davidsen T.M."/>
            <person name="Wayne K.J."/>
            <person name="Tettelin H."/>
            <person name="Glass J.I."/>
            <person name="Rusch D."/>
            <person name="Podicherti R."/>
            <person name="Tsui H.-C.T."/>
            <person name="Winkler M.E."/>
        </authorList>
    </citation>
    <scope>NUCLEOTIDE SEQUENCE</scope>
</reference>